<dbReference type="GO" id="GO:0016491">
    <property type="term" value="F:oxidoreductase activity"/>
    <property type="evidence" value="ECO:0007669"/>
    <property type="project" value="UniProtKB-KW"/>
</dbReference>
<dbReference type="InterPro" id="IPR017896">
    <property type="entry name" value="4Fe4S_Fe-S-bd"/>
</dbReference>
<protein>
    <submittedName>
        <fullName evidence="9">Fe-S-cluster-containing dehydrogenase component</fullName>
        <ecNumber evidence="9">1.8.5.5</ecNumber>
    </submittedName>
</protein>
<keyword evidence="3" id="KW-0479">Metal-binding</keyword>
<accession>A0A897NMK6</accession>
<dbReference type="InterPro" id="IPR017900">
    <property type="entry name" value="4Fe4S_Fe_S_CS"/>
</dbReference>
<organism evidence="9 10">
    <name type="scientific">Halapricum desulfuricans</name>
    <dbReference type="NCBI Taxonomy" id="2841257"/>
    <lineage>
        <taxon>Archaea</taxon>
        <taxon>Methanobacteriati</taxon>
        <taxon>Methanobacteriota</taxon>
        <taxon>Stenosarchaea group</taxon>
        <taxon>Halobacteria</taxon>
        <taxon>Halobacteriales</taxon>
        <taxon>Haloarculaceae</taxon>
        <taxon>Halapricum</taxon>
    </lineage>
</organism>
<dbReference type="Gene3D" id="3.30.70.20">
    <property type="match status" value="2"/>
</dbReference>
<keyword evidence="1" id="KW-0813">Transport</keyword>
<dbReference type="PROSITE" id="PS00198">
    <property type="entry name" value="4FE4S_FER_1"/>
    <property type="match status" value="1"/>
</dbReference>
<evidence type="ECO:0000256" key="4">
    <source>
        <dbReference type="ARBA" id="ARBA00022737"/>
    </source>
</evidence>
<evidence type="ECO:0000259" key="8">
    <source>
        <dbReference type="PROSITE" id="PS51379"/>
    </source>
</evidence>
<evidence type="ECO:0000256" key="5">
    <source>
        <dbReference type="ARBA" id="ARBA00022982"/>
    </source>
</evidence>
<feature type="domain" description="4Fe-4S ferredoxin-type" evidence="8">
    <location>
        <begin position="64"/>
        <end position="98"/>
    </location>
</feature>
<keyword evidence="7" id="KW-0411">Iron-sulfur</keyword>
<dbReference type="AlphaFoldDB" id="A0A897NMK6"/>
<evidence type="ECO:0000313" key="9">
    <source>
        <dbReference type="EMBL" id="QSG13997.1"/>
    </source>
</evidence>
<evidence type="ECO:0000313" key="10">
    <source>
        <dbReference type="Proteomes" id="UP000663292"/>
    </source>
</evidence>
<gene>
    <name evidence="9" type="primary">hybA2</name>
    <name evidence="9" type="ORF">HSEST_0448</name>
</gene>
<keyword evidence="5" id="KW-0249">Electron transport</keyword>
<dbReference type="GO" id="GO:0051539">
    <property type="term" value="F:4 iron, 4 sulfur cluster binding"/>
    <property type="evidence" value="ECO:0007669"/>
    <property type="project" value="UniProtKB-KW"/>
</dbReference>
<sequence length="224" mass="24289">MADRQDHWVFYFDPNRCIGCHACSISCKQFHGRDSDADDWRTVTHHQNANGQHPSASEYDPDTASPIENVPISMSCMHCHDAPCEEVCPTEAIEKRDSDGIVTIDQDKCIGCKYCGWACPFGAPTYGDNGLMSKCNMCLDQGPGSGAGAESKNEQDDPIQPNCVSDCVGGAIKAGPEKEMIKEASQAAADRFKSNNERVIVEPFQGNESNLNLVEHAASENAGD</sequence>
<evidence type="ECO:0000256" key="6">
    <source>
        <dbReference type="ARBA" id="ARBA00023004"/>
    </source>
</evidence>
<dbReference type="Pfam" id="PF13247">
    <property type="entry name" value="Fer4_11"/>
    <property type="match status" value="1"/>
</dbReference>
<dbReference type="EC" id="1.8.5.5" evidence="9"/>
<feature type="domain" description="4Fe-4S ferredoxin-type" evidence="8">
    <location>
        <begin position="100"/>
        <end position="129"/>
    </location>
</feature>
<evidence type="ECO:0000256" key="2">
    <source>
        <dbReference type="ARBA" id="ARBA00022485"/>
    </source>
</evidence>
<dbReference type="PROSITE" id="PS51379">
    <property type="entry name" value="4FE4S_FER_2"/>
    <property type="match status" value="3"/>
</dbReference>
<evidence type="ECO:0000256" key="3">
    <source>
        <dbReference type="ARBA" id="ARBA00022723"/>
    </source>
</evidence>
<keyword evidence="6" id="KW-0408">Iron</keyword>
<keyword evidence="4" id="KW-0677">Repeat</keyword>
<name>A0A897NMK6_9EURY</name>
<dbReference type="RefSeq" id="WP_229121945.1">
    <property type="nucleotide sequence ID" value="NZ_CP064791.1"/>
</dbReference>
<evidence type="ECO:0000256" key="7">
    <source>
        <dbReference type="ARBA" id="ARBA00023014"/>
    </source>
</evidence>
<keyword evidence="10" id="KW-1185">Reference proteome</keyword>
<keyword evidence="9" id="KW-0560">Oxidoreductase</keyword>
<dbReference type="Proteomes" id="UP000663292">
    <property type="component" value="Chromosome"/>
</dbReference>
<keyword evidence="2" id="KW-0004">4Fe-4S</keyword>
<feature type="domain" description="4Fe-4S ferredoxin-type" evidence="8">
    <location>
        <begin position="8"/>
        <end position="38"/>
    </location>
</feature>
<proteinExistence type="predicted"/>
<dbReference type="CDD" id="cd16371">
    <property type="entry name" value="DMSOR_beta_like"/>
    <property type="match status" value="1"/>
</dbReference>
<dbReference type="SUPFAM" id="SSF54862">
    <property type="entry name" value="4Fe-4S ferredoxins"/>
    <property type="match status" value="1"/>
</dbReference>
<dbReference type="GO" id="GO:0046872">
    <property type="term" value="F:metal ion binding"/>
    <property type="evidence" value="ECO:0007669"/>
    <property type="project" value="UniProtKB-KW"/>
</dbReference>
<dbReference type="EMBL" id="CP064791">
    <property type="protein sequence ID" value="QSG13997.1"/>
    <property type="molecule type" value="Genomic_DNA"/>
</dbReference>
<dbReference type="InterPro" id="IPR050954">
    <property type="entry name" value="ET_IronSulfur_Cluster-Binding"/>
</dbReference>
<evidence type="ECO:0000256" key="1">
    <source>
        <dbReference type="ARBA" id="ARBA00022448"/>
    </source>
</evidence>
<reference evidence="9 10" key="1">
    <citation type="submission" date="2020-11" db="EMBL/GenBank/DDBJ databases">
        <title>Carbohydrate-dependent, anaerobic sulfur respiration: A novel catabolism in halophilic archaea.</title>
        <authorList>
            <person name="Sorokin D.Y."/>
            <person name="Messina E."/>
            <person name="Smedile F."/>
            <person name="La Cono V."/>
            <person name="Hallsworth J.E."/>
            <person name="Yakimov M.M."/>
        </authorList>
    </citation>
    <scope>NUCLEOTIDE SEQUENCE [LARGE SCALE GENOMIC DNA]</scope>
    <source>
        <strain evidence="9 10">HSR-Est</strain>
    </source>
</reference>
<dbReference type="PANTHER" id="PTHR43177:SF5">
    <property type="entry name" value="ANAEROBIC DIMETHYL SULFOXIDE REDUCTASE CHAIN B-RELATED"/>
    <property type="match status" value="1"/>
</dbReference>
<dbReference type="GeneID" id="68857088"/>
<dbReference type="PANTHER" id="PTHR43177">
    <property type="entry name" value="PROTEIN NRFC"/>
    <property type="match status" value="1"/>
</dbReference>